<proteinExistence type="predicted"/>
<dbReference type="OrthoDB" id="6401922at2"/>
<dbReference type="AlphaFoldDB" id="A0A411PGT0"/>
<name>A0A411PGT0_9GAMM</name>
<evidence type="ECO:0000313" key="2">
    <source>
        <dbReference type="EMBL" id="QBF82819.1"/>
    </source>
</evidence>
<sequence>MKIVEFEVLNKHDEHCNLDSFPLRFGFSCKTDTWLKLYTTSEPQPSPHRPERLKYQGYILNPTTQEKCEGTFVVLQINEHLKFVTAWRNDQDTEHYLSEVMKNLRKDGVLTSEHLLTLHPKYIRGELSKHSDLVKDISHSRTEAEVEKIQSKTDRYVAELQKRYQEKNIALEAANKKLKQELADERAKAANQNSTVKEISPHTLIRVEENQNYRGSLCTVITLANGARWYMKTSTFDRAGNITKKAQSLINKPVVITSWDPVEQPGKWSSQGYFRNLFASA</sequence>
<dbReference type="EMBL" id="CP036200">
    <property type="protein sequence ID" value="QBF82819.1"/>
    <property type="molecule type" value="Genomic_DNA"/>
</dbReference>
<gene>
    <name evidence="2" type="ORF">EXU30_09030</name>
</gene>
<accession>A0A411PGT0</accession>
<keyword evidence="1" id="KW-0175">Coiled coil</keyword>
<evidence type="ECO:0000313" key="3">
    <source>
        <dbReference type="Proteomes" id="UP000291106"/>
    </source>
</evidence>
<dbReference type="KEGG" id="smai:EXU30_09030"/>
<feature type="coiled-coil region" evidence="1">
    <location>
        <begin position="157"/>
        <end position="195"/>
    </location>
</feature>
<dbReference type="RefSeq" id="WP_130599327.1">
    <property type="nucleotide sequence ID" value="NZ_CP036200.1"/>
</dbReference>
<dbReference type="Proteomes" id="UP000291106">
    <property type="component" value="Chromosome"/>
</dbReference>
<organism evidence="2 3">
    <name type="scientific">Shewanella maritima</name>
    <dbReference type="NCBI Taxonomy" id="2520507"/>
    <lineage>
        <taxon>Bacteria</taxon>
        <taxon>Pseudomonadati</taxon>
        <taxon>Pseudomonadota</taxon>
        <taxon>Gammaproteobacteria</taxon>
        <taxon>Alteromonadales</taxon>
        <taxon>Shewanellaceae</taxon>
        <taxon>Shewanella</taxon>
    </lineage>
</organism>
<protein>
    <submittedName>
        <fullName evidence="2">Uncharacterized protein</fullName>
    </submittedName>
</protein>
<reference evidence="2 3" key="1">
    <citation type="submission" date="2019-02" db="EMBL/GenBank/DDBJ databases">
        <title>Shewanella sp. D4-2 isolated from Dokdo Island.</title>
        <authorList>
            <person name="Baek K."/>
        </authorList>
    </citation>
    <scope>NUCLEOTIDE SEQUENCE [LARGE SCALE GENOMIC DNA]</scope>
    <source>
        <strain evidence="2 3">D4-2</strain>
    </source>
</reference>
<keyword evidence="3" id="KW-1185">Reference proteome</keyword>
<evidence type="ECO:0000256" key="1">
    <source>
        <dbReference type="SAM" id="Coils"/>
    </source>
</evidence>